<evidence type="ECO:0000313" key="3">
    <source>
        <dbReference type="Proteomes" id="UP000573499"/>
    </source>
</evidence>
<organism evidence="2 3">
    <name type="scientific">Rugamonas apoptosis</name>
    <dbReference type="NCBI Taxonomy" id="2758570"/>
    <lineage>
        <taxon>Bacteria</taxon>
        <taxon>Pseudomonadati</taxon>
        <taxon>Pseudomonadota</taxon>
        <taxon>Betaproteobacteria</taxon>
        <taxon>Burkholderiales</taxon>
        <taxon>Oxalobacteraceae</taxon>
        <taxon>Telluria group</taxon>
        <taxon>Rugamonas</taxon>
    </lineage>
</organism>
<dbReference type="AlphaFoldDB" id="A0A7W2IK46"/>
<sequence length="255" mass="28770">MKTIFTQPDKGKNMLRHDTEEFMRKAREFGLIEEMDRELELRKNEERLAVIAELASLPSAEQAGLPALTEAATKARRALELAQEAYMAADRAYKESSMQVYGAQLKFDGARNSLELRARELSPQFMRDAYEDLAILDGHVQGQFRYEHESVADGWFGGRRTVTTSNGDAMLACRTTIADAQKRLLAMMLESAPFEESQAETERLVEAAKAQAFALGVSKQEWTERRKPKDKDDKVEAAAHRANVRRSKQIATLTP</sequence>
<name>A0A7W2IK46_9BURK</name>
<evidence type="ECO:0000313" key="2">
    <source>
        <dbReference type="EMBL" id="MBA5686971.1"/>
    </source>
</evidence>
<reference evidence="2 3" key="1">
    <citation type="submission" date="2020-07" db="EMBL/GenBank/DDBJ databases">
        <title>Novel species isolated from subtropical streams in China.</title>
        <authorList>
            <person name="Lu H."/>
        </authorList>
    </citation>
    <scope>NUCLEOTIDE SEQUENCE [LARGE SCALE GENOMIC DNA]</scope>
    <source>
        <strain evidence="2 3">LX47W</strain>
    </source>
</reference>
<feature type="compositionally biased region" description="Basic and acidic residues" evidence="1">
    <location>
        <begin position="221"/>
        <end position="239"/>
    </location>
</feature>
<protein>
    <submittedName>
        <fullName evidence="2">Uncharacterized protein</fullName>
    </submittedName>
</protein>
<dbReference type="EMBL" id="JACEZU010000003">
    <property type="protein sequence ID" value="MBA5686971.1"/>
    <property type="molecule type" value="Genomic_DNA"/>
</dbReference>
<comment type="caution">
    <text evidence="2">The sequence shown here is derived from an EMBL/GenBank/DDBJ whole genome shotgun (WGS) entry which is preliminary data.</text>
</comment>
<evidence type="ECO:0000256" key="1">
    <source>
        <dbReference type="SAM" id="MobiDB-lite"/>
    </source>
</evidence>
<accession>A0A7W2IK46</accession>
<dbReference type="RefSeq" id="WP_182152813.1">
    <property type="nucleotide sequence ID" value="NZ_JACEZU010000003.1"/>
</dbReference>
<dbReference type="Proteomes" id="UP000573499">
    <property type="component" value="Unassembled WGS sequence"/>
</dbReference>
<keyword evidence="3" id="KW-1185">Reference proteome</keyword>
<gene>
    <name evidence="2" type="ORF">H3H39_07870</name>
</gene>
<proteinExistence type="predicted"/>
<feature type="region of interest" description="Disordered" evidence="1">
    <location>
        <begin position="219"/>
        <end position="255"/>
    </location>
</feature>